<dbReference type="KEGG" id="rid:RIdsm_03516"/>
<keyword evidence="4" id="KW-1185">Reference proteome</keyword>
<dbReference type="EMBL" id="LAXI01000009">
    <property type="protein sequence ID" value="KRS17087.1"/>
    <property type="molecule type" value="Genomic_DNA"/>
</dbReference>
<dbReference type="Proteomes" id="UP000325785">
    <property type="component" value="Chromosome"/>
</dbReference>
<dbReference type="AlphaFoldDB" id="A0A0T5P829"/>
<proteinExistence type="predicted"/>
<accession>A0A0T5P829</accession>
<reference evidence="3 5" key="2">
    <citation type="submission" date="2018-08" db="EMBL/GenBank/DDBJ databases">
        <title>Genetic Globetrotter - A new plasmid hitch-hiking vast phylogenetic and geographic distances.</title>
        <authorList>
            <person name="Vollmers J."/>
            <person name="Petersen J."/>
        </authorList>
    </citation>
    <scope>NUCLEOTIDE SEQUENCE [LARGE SCALE GENOMIC DNA]</scope>
    <source>
        <strain evidence="3 5">DSM 26383</strain>
    </source>
</reference>
<sequence length="154" mass="16715">MALPGKSPHPLTSYLPSLRRPASLSTPTPDPAHRPTPATAPSLAGLPRRERVEQAFADIPLTPNEQQAIRALLDAPDSTATKLSSACGWQNAAWRTQMILLCQRRRRYFWPNGMASDITNGAIIGALTEYDSATLGFSPQPDILHILYEAVDAG</sequence>
<name>A0A0T5P829_9RHOB</name>
<dbReference type="EMBL" id="CP031598">
    <property type="protein sequence ID" value="QEW27698.1"/>
    <property type="molecule type" value="Genomic_DNA"/>
</dbReference>
<evidence type="ECO:0000256" key="1">
    <source>
        <dbReference type="SAM" id="MobiDB-lite"/>
    </source>
</evidence>
<evidence type="ECO:0000313" key="4">
    <source>
        <dbReference type="Proteomes" id="UP000051401"/>
    </source>
</evidence>
<feature type="region of interest" description="Disordered" evidence="1">
    <location>
        <begin position="1"/>
        <end position="47"/>
    </location>
</feature>
<dbReference type="RefSeq" id="WP_057816902.1">
    <property type="nucleotide sequence ID" value="NZ_CP031598.1"/>
</dbReference>
<reference evidence="2 4" key="1">
    <citation type="submission" date="2015-04" db="EMBL/GenBank/DDBJ databases">
        <title>The draft genome sequence of Roseovarius indicus B108T.</title>
        <authorList>
            <person name="Li G."/>
            <person name="Lai Q."/>
            <person name="Shao Z."/>
            <person name="Yan P."/>
        </authorList>
    </citation>
    <scope>NUCLEOTIDE SEQUENCE [LARGE SCALE GENOMIC DNA]</scope>
    <source>
        <strain evidence="2 4">B108</strain>
    </source>
</reference>
<organism evidence="2 4">
    <name type="scientific">Roseovarius indicus</name>
    <dbReference type="NCBI Taxonomy" id="540747"/>
    <lineage>
        <taxon>Bacteria</taxon>
        <taxon>Pseudomonadati</taxon>
        <taxon>Pseudomonadota</taxon>
        <taxon>Alphaproteobacteria</taxon>
        <taxon>Rhodobacterales</taxon>
        <taxon>Roseobacteraceae</taxon>
        <taxon>Roseovarius</taxon>
    </lineage>
</organism>
<evidence type="ECO:0000313" key="2">
    <source>
        <dbReference type="EMBL" id="KRS17087.1"/>
    </source>
</evidence>
<protein>
    <submittedName>
        <fullName evidence="2">Uncharacterized protein</fullName>
    </submittedName>
</protein>
<dbReference type="PATRIC" id="fig|540747.5.peg.6019"/>
<dbReference type="OrthoDB" id="7630538at2"/>
<gene>
    <name evidence="3" type="ORF">RIdsm_03516</name>
    <name evidence="2" type="ORF">XM52_14680</name>
</gene>
<evidence type="ECO:0000313" key="5">
    <source>
        <dbReference type="Proteomes" id="UP000325785"/>
    </source>
</evidence>
<dbReference type="Proteomes" id="UP000051401">
    <property type="component" value="Unassembled WGS sequence"/>
</dbReference>
<evidence type="ECO:0000313" key="3">
    <source>
        <dbReference type="EMBL" id="QEW27698.1"/>
    </source>
</evidence>